<evidence type="ECO:0000313" key="2">
    <source>
        <dbReference type="Proteomes" id="UP000295367"/>
    </source>
</evidence>
<keyword evidence="2" id="KW-1185">Reference proteome</keyword>
<name>A0A4V2W341_9PROT</name>
<reference evidence="1 2" key="1">
    <citation type="submission" date="2019-03" db="EMBL/GenBank/DDBJ databases">
        <title>Genomic Encyclopedia of Type Strains, Phase IV (KMG-IV): sequencing the most valuable type-strain genomes for metagenomic binning, comparative biology and taxonomic classification.</title>
        <authorList>
            <person name="Goeker M."/>
        </authorList>
    </citation>
    <scope>NUCLEOTIDE SEQUENCE [LARGE SCALE GENOMIC DNA]</scope>
    <source>
        <strain evidence="1 2">DSM 100309</strain>
    </source>
</reference>
<proteinExistence type="predicted"/>
<dbReference type="EMBL" id="SMCO01000001">
    <property type="protein sequence ID" value="TCV90499.1"/>
    <property type="molecule type" value="Genomic_DNA"/>
</dbReference>
<dbReference type="Proteomes" id="UP000295367">
    <property type="component" value="Unassembled WGS sequence"/>
</dbReference>
<gene>
    <name evidence="1" type="ORF">EDC63_101472</name>
</gene>
<organism evidence="1 2">
    <name type="scientific">Sulfurirhabdus autotrophica</name>
    <dbReference type="NCBI Taxonomy" id="1706046"/>
    <lineage>
        <taxon>Bacteria</taxon>
        <taxon>Pseudomonadati</taxon>
        <taxon>Pseudomonadota</taxon>
        <taxon>Betaproteobacteria</taxon>
        <taxon>Nitrosomonadales</taxon>
        <taxon>Sulfuricellaceae</taxon>
        <taxon>Sulfurirhabdus</taxon>
    </lineage>
</organism>
<comment type="caution">
    <text evidence="1">The sequence shown here is derived from an EMBL/GenBank/DDBJ whole genome shotgun (WGS) entry which is preliminary data.</text>
</comment>
<dbReference type="OrthoDB" id="5785440at2"/>
<accession>A0A4V2W341</accession>
<dbReference type="AlphaFoldDB" id="A0A4V2W341"/>
<sequence length="138" mass="16167">MSGHFPFSGNVNRVSVFAFYEKHGLGLVLQEKYNQWWFNWTKQFVANDPGLKAAKGQDFNEFPYGQHAHHDFHLHKYQWCTTMIDLGQFIAGVILPKLSEEQLHKLEEDHHHLLEALHKEAEQTPREATPVIGYFRHT</sequence>
<dbReference type="RefSeq" id="WP_124947568.1">
    <property type="nucleotide sequence ID" value="NZ_BHVT01000073.1"/>
</dbReference>
<evidence type="ECO:0000313" key="1">
    <source>
        <dbReference type="EMBL" id="TCV90499.1"/>
    </source>
</evidence>
<protein>
    <submittedName>
        <fullName evidence="1">Uncharacterized protein</fullName>
    </submittedName>
</protein>